<dbReference type="InterPro" id="IPR011852">
    <property type="entry name" value="TRAP_TAXI"/>
</dbReference>
<reference evidence="1 2" key="1">
    <citation type="submission" date="2019-11" db="EMBL/GenBank/DDBJ databases">
        <title>Draft genome of Amycolatopsis RM579.</title>
        <authorList>
            <person name="Duangmal K."/>
            <person name="Mingma R."/>
        </authorList>
    </citation>
    <scope>NUCLEOTIDE SEQUENCE [LARGE SCALE GENOMIC DNA]</scope>
    <source>
        <strain evidence="1 2">RM579</strain>
    </source>
</reference>
<dbReference type="AlphaFoldDB" id="A0A6N7Z5G5"/>
<dbReference type="NCBIfam" id="TIGR02122">
    <property type="entry name" value="TRAP_TAXI"/>
    <property type="match status" value="1"/>
</dbReference>
<dbReference type="Proteomes" id="UP000440096">
    <property type="component" value="Unassembled WGS sequence"/>
</dbReference>
<dbReference type="PROSITE" id="PS51257">
    <property type="entry name" value="PROKAR_LIPOPROTEIN"/>
    <property type="match status" value="1"/>
</dbReference>
<dbReference type="PANTHER" id="PTHR42941">
    <property type="entry name" value="SLL1037 PROTEIN"/>
    <property type="match status" value="1"/>
</dbReference>
<dbReference type="Pfam" id="PF16868">
    <property type="entry name" value="NMT1_3"/>
    <property type="match status" value="1"/>
</dbReference>
<dbReference type="Gene3D" id="3.40.190.10">
    <property type="entry name" value="Periplasmic binding protein-like II"/>
    <property type="match status" value="2"/>
</dbReference>
<gene>
    <name evidence="1" type="ORF">GKO32_17900</name>
</gene>
<accession>A0A6N7Z5G5</accession>
<evidence type="ECO:0000313" key="1">
    <source>
        <dbReference type="EMBL" id="MTD55834.1"/>
    </source>
</evidence>
<name>A0A6N7Z5G5_9PSEU</name>
<organism evidence="1 2">
    <name type="scientific">Amycolatopsis pithecellobii</name>
    <dbReference type="NCBI Taxonomy" id="664692"/>
    <lineage>
        <taxon>Bacteria</taxon>
        <taxon>Bacillati</taxon>
        <taxon>Actinomycetota</taxon>
        <taxon>Actinomycetes</taxon>
        <taxon>Pseudonocardiales</taxon>
        <taxon>Pseudonocardiaceae</taxon>
        <taxon>Amycolatopsis</taxon>
    </lineage>
</organism>
<comment type="caution">
    <text evidence="1">The sequence shown here is derived from an EMBL/GenBank/DDBJ whole genome shotgun (WGS) entry which is preliminary data.</text>
</comment>
<protein>
    <submittedName>
        <fullName evidence="1">TAXI family TRAP transporter solute-binding subunit</fullName>
    </submittedName>
</protein>
<proteinExistence type="predicted"/>
<sequence>MLSRRAALTAAGLLLLAGCTPRFDGARVTITTGSAGAVYNQLGAALSAAWAAGLGVSSAVETSAGSGQNLDRLLAGQADVGISAADAAALRATAPDGGRLRALARLHDDYIQVVVHARTSVKSLADLRGKRVSVGLADSGVLLITDRLLAAAGLSGERDLDRRRLSVDDAVKALATEQIDAFFWSGGLPTEQVAELAQQVPIRLIDLADTLPALAKNFDVYETASMPASVYGLSAPVTTLLVPNFLLVTDRMPDRLAQSLTQGVFDAQTALAAASPAARSVDVRSGIETVPIPLHPGARAYYRAAHYVSD</sequence>
<dbReference type="PANTHER" id="PTHR42941:SF1">
    <property type="entry name" value="SLL1037 PROTEIN"/>
    <property type="match status" value="1"/>
</dbReference>
<dbReference type="SUPFAM" id="SSF53850">
    <property type="entry name" value="Periplasmic binding protein-like II"/>
    <property type="match status" value="1"/>
</dbReference>
<dbReference type="EMBL" id="WMBA01000026">
    <property type="protein sequence ID" value="MTD55834.1"/>
    <property type="molecule type" value="Genomic_DNA"/>
</dbReference>
<keyword evidence="2" id="KW-1185">Reference proteome</keyword>
<evidence type="ECO:0000313" key="2">
    <source>
        <dbReference type="Proteomes" id="UP000440096"/>
    </source>
</evidence>